<name>S8DW72_FOMSC</name>
<dbReference type="InParanoid" id="S8DW72"/>
<dbReference type="EMBL" id="KE504182">
    <property type="protein sequence ID" value="EPS96867.1"/>
    <property type="molecule type" value="Genomic_DNA"/>
</dbReference>
<keyword evidence="3" id="KW-1185">Reference proteome</keyword>
<dbReference type="AlphaFoldDB" id="S8DW72"/>
<protein>
    <submittedName>
        <fullName evidence="2">Uncharacterized protein</fullName>
    </submittedName>
</protein>
<accession>S8DW72</accession>
<reference evidence="2 3" key="1">
    <citation type="journal article" date="2012" name="Science">
        <title>The Paleozoic origin of enzymatic lignin decomposition reconstructed from 31 fungal genomes.</title>
        <authorList>
            <person name="Floudas D."/>
            <person name="Binder M."/>
            <person name="Riley R."/>
            <person name="Barry K."/>
            <person name="Blanchette R.A."/>
            <person name="Henrissat B."/>
            <person name="Martinez A.T."/>
            <person name="Otillar R."/>
            <person name="Spatafora J.W."/>
            <person name="Yadav J.S."/>
            <person name="Aerts A."/>
            <person name="Benoit I."/>
            <person name="Boyd A."/>
            <person name="Carlson A."/>
            <person name="Copeland A."/>
            <person name="Coutinho P.M."/>
            <person name="de Vries R.P."/>
            <person name="Ferreira P."/>
            <person name="Findley K."/>
            <person name="Foster B."/>
            <person name="Gaskell J."/>
            <person name="Glotzer D."/>
            <person name="Gorecki P."/>
            <person name="Heitman J."/>
            <person name="Hesse C."/>
            <person name="Hori C."/>
            <person name="Igarashi K."/>
            <person name="Jurgens J.A."/>
            <person name="Kallen N."/>
            <person name="Kersten P."/>
            <person name="Kohler A."/>
            <person name="Kuees U."/>
            <person name="Kumar T.K.A."/>
            <person name="Kuo A."/>
            <person name="LaButti K."/>
            <person name="Larrondo L.F."/>
            <person name="Lindquist E."/>
            <person name="Ling A."/>
            <person name="Lombard V."/>
            <person name="Lucas S."/>
            <person name="Lundell T."/>
            <person name="Martin R."/>
            <person name="McLaughlin D.J."/>
            <person name="Morgenstern I."/>
            <person name="Morin E."/>
            <person name="Murat C."/>
            <person name="Nagy L.G."/>
            <person name="Nolan M."/>
            <person name="Ohm R.A."/>
            <person name="Patyshakuliyeva A."/>
            <person name="Rokas A."/>
            <person name="Ruiz-Duenas F.J."/>
            <person name="Sabat G."/>
            <person name="Salamov A."/>
            <person name="Samejima M."/>
            <person name="Schmutz J."/>
            <person name="Slot J.C."/>
            <person name="St John F."/>
            <person name="Stenlid J."/>
            <person name="Sun H."/>
            <person name="Sun S."/>
            <person name="Syed K."/>
            <person name="Tsang A."/>
            <person name="Wiebenga A."/>
            <person name="Young D."/>
            <person name="Pisabarro A."/>
            <person name="Eastwood D.C."/>
            <person name="Martin F."/>
            <person name="Cullen D."/>
            <person name="Grigoriev I.V."/>
            <person name="Hibbett D.S."/>
        </authorList>
    </citation>
    <scope>NUCLEOTIDE SEQUENCE</scope>
    <source>
        <strain evidence="3">FP-58527</strain>
    </source>
</reference>
<proteinExistence type="predicted"/>
<evidence type="ECO:0000313" key="2">
    <source>
        <dbReference type="EMBL" id="EPS96867.1"/>
    </source>
</evidence>
<dbReference type="Proteomes" id="UP000015241">
    <property type="component" value="Unassembled WGS sequence"/>
</dbReference>
<evidence type="ECO:0000256" key="1">
    <source>
        <dbReference type="SAM" id="MobiDB-lite"/>
    </source>
</evidence>
<organism evidence="2 3">
    <name type="scientific">Fomitopsis schrenkii</name>
    <name type="common">Brown rot fungus</name>
    <dbReference type="NCBI Taxonomy" id="2126942"/>
    <lineage>
        <taxon>Eukaryota</taxon>
        <taxon>Fungi</taxon>
        <taxon>Dikarya</taxon>
        <taxon>Basidiomycota</taxon>
        <taxon>Agaricomycotina</taxon>
        <taxon>Agaricomycetes</taxon>
        <taxon>Polyporales</taxon>
        <taxon>Fomitopsis</taxon>
    </lineage>
</organism>
<gene>
    <name evidence="2" type="ORF">FOMPIDRAFT_1025198</name>
</gene>
<evidence type="ECO:0000313" key="3">
    <source>
        <dbReference type="Proteomes" id="UP000015241"/>
    </source>
</evidence>
<feature type="region of interest" description="Disordered" evidence="1">
    <location>
        <begin position="65"/>
        <end position="89"/>
    </location>
</feature>
<sequence length="89" mass="10186">MGRPQSVRIRLRLLYAAHTSDLCPRIAYANWLQICMVIELARYQRSRRNAPHLDRYVCLLVSNESKSWDSAPSKHPLSPTDRPTAVVAP</sequence>
<dbReference type="HOGENOM" id="CLU_2454772_0_0_1"/>